<dbReference type="RefSeq" id="WP_222876677.1">
    <property type="nucleotide sequence ID" value="NZ_AP023361.1"/>
</dbReference>
<proteinExistence type="predicted"/>
<dbReference type="GO" id="GO:0003677">
    <property type="term" value="F:DNA binding"/>
    <property type="evidence" value="ECO:0007669"/>
    <property type="project" value="InterPro"/>
</dbReference>
<protein>
    <recommendedName>
        <fullName evidence="1">HTH cro/C1-type domain-containing protein</fullName>
    </recommendedName>
</protein>
<evidence type="ECO:0000313" key="3">
    <source>
        <dbReference type="Proteomes" id="UP000515317"/>
    </source>
</evidence>
<dbReference type="KEGG" id="tso:IZ6_07500"/>
<evidence type="ECO:0000313" key="2">
    <source>
        <dbReference type="EMBL" id="BCJ90015.1"/>
    </source>
</evidence>
<sequence length="102" mass="11728">MAKTPTRAPLFFKAWRKSRGWTQDYVAEKIDMSGSNYSLLERGEIDYTTKTLTKLAKLYGCSNGDLISRGPNQTEDELIRLARDLPEEKRDQLLKIAKTFLN</sequence>
<dbReference type="Proteomes" id="UP000515317">
    <property type="component" value="Chromosome"/>
</dbReference>
<dbReference type="SMART" id="SM00530">
    <property type="entry name" value="HTH_XRE"/>
    <property type="match status" value="1"/>
</dbReference>
<dbReference type="CDD" id="cd00093">
    <property type="entry name" value="HTH_XRE"/>
    <property type="match status" value="1"/>
</dbReference>
<feature type="domain" description="HTH cro/C1-type" evidence="1">
    <location>
        <begin position="12"/>
        <end position="66"/>
    </location>
</feature>
<dbReference type="SUPFAM" id="SSF47413">
    <property type="entry name" value="lambda repressor-like DNA-binding domains"/>
    <property type="match status" value="1"/>
</dbReference>
<dbReference type="Gene3D" id="1.10.260.40">
    <property type="entry name" value="lambda repressor-like DNA-binding domains"/>
    <property type="match status" value="1"/>
</dbReference>
<keyword evidence="3" id="KW-1185">Reference proteome</keyword>
<dbReference type="PROSITE" id="PS50943">
    <property type="entry name" value="HTH_CROC1"/>
    <property type="match status" value="1"/>
</dbReference>
<dbReference type="InterPro" id="IPR001387">
    <property type="entry name" value="Cro/C1-type_HTH"/>
</dbReference>
<dbReference type="EMBL" id="AP023361">
    <property type="protein sequence ID" value="BCJ90015.1"/>
    <property type="molecule type" value="Genomic_DNA"/>
</dbReference>
<organism evidence="2 3">
    <name type="scientific">Terrihabitans soli</name>
    <dbReference type="NCBI Taxonomy" id="708113"/>
    <lineage>
        <taxon>Bacteria</taxon>
        <taxon>Pseudomonadati</taxon>
        <taxon>Pseudomonadota</taxon>
        <taxon>Alphaproteobacteria</taxon>
        <taxon>Hyphomicrobiales</taxon>
        <taxon>Terrihabitans</taxon>
    </lineage>
</organism>
<dbReference type="AlphaFoldDB" id="A0A6S6QQH3"/>
<evidence type="ECO:0000259" key="1">
    <source>
        <dbReference type="PROSITE" id="PS50943"/>
    </source>
</evidence>
<name>A0A6S6QQH3_9HYPH</name>
<dbReference type="InterPro" id="IPR010982">
    <property type="entry name" value="Lambda_DNA-bd_dom_sf"/>
</dbReference>
<accession>A0A6S6QQH3</accession>
<reference evidence="2 3" key="1">
    <citation type="submission" date="2020-08" db="EMBL/GenBank/DDBJ databases">
        <title>Genome sequence of Rhizobiales bacterium strain IZ6.</title>
        <authorList>
            <person name="Nakai R."/>
            <person name="Naganuma T."/>
        </authorList>
    </citation>
    <scope>NUCLEOTIDE SEQUENCE [LARGE SCALE GENOMIC DNA]</scope>
    <source>
        <strain evidence="2 3">IZ6</strain>
    </source>
</reference>
<dbReference type="Pfam" id="PF01381">
    <property type="entry name" value="HTH_3"/>
    <property type="match status" value="1"/>
</dbReference>
<gene>
    <name evidence="2" type="ORF">IZ6_07500</name>
</gene>